<reference evidence="3" key="1">
    <citation type="submission" date="2025-08" db="UniProtKB">
        <authorList>
            <consortium name="RefSeq"/>
        </authorList>
    </citation>
    <scope>IDENTIFICATION</scope>
</reference>
<organism evidence="2 3">
    <name type="scientific">Priapulus caudatus</name>
    <name type="common">Priapulid worm</name>
    <dbReference type="NCBI Taxonomy" id="37621"/>
    <lineage>
        <taxon>Eukaryota</taxon>
        <taxon>Metazoa</taxon>
        <taxon>Ecdysozoa</taxon>
        <taxon>Scalidophora</taxon>
        <taxon>Priapulida</taxon>
        <taxon>Priapulimorpha</taxon>
        <taxon>Priapulimorphida</taxon>
        <taxon>Priapulidae</taxon>
        <taxon>Priapulus</taxon>
    </lineage>
</organism>
<accession>A0ABM1F3L4</accession>
<name>A0ABM1F3L4_PRICU</name>
<protein>
    <submittedName>
        <fullName evidence="3">Uncharacterized protein LOC106818880</fullName>
    </submittedName>
</protein>
<evidence type="ECO:0000313" key="2">
    <source>
        <dbReference type="Proteomes" id="UP000695022"/>
    </source>
</evidence>
<feature type="compositionally biased region" description="Basic residues" evidence="1">
    <location>
        <begin position="208"/>
        <end position="222"/>
    </location>
</feature>
<sequence length="396" mass="43060">MASTPRIIVTRCSSNELPASSRCRHSTHDAVRFHDNDIVSATGICPRRNNVEIAGHRDDGEMARHRDNGEMACRHDNVKIAHRHDNGEITRQRDDGKIKNFCVNGEMARRRDDGKMKSFRDDDEAACLSSEAELLSELERDGGSLFTPRSRRNVTNLPGLSRVDGFLQEDTNTCRVRCGGDGGSGNGTTEPGKCVNQGRVPEVTDRAKTRKHSPKKGKRAAKPRCLPDTGHPEASSVHLTQPLDVRGRHGRRGGSPQVSRYVSRRGGGGGHDTRRVELLRSAHRRTARFVVGSSESEDSSSRGPPPHRWRCRPISFVDEAAAAAARGDERVLPPGYVSDASTVMPTSLSDASEPSSDACSSDAETAAPPGGAGDRLVYYLRVRDRASTTIGGVVRT</sequence>
<feature type="region of interest" description="Disordered" evidence="1">
    <location>
        <begin position="181"/>
        <end position="310"/>
    </location>
</feature>
<feature type="compositionally biased region" description="Polar residues" evidence="1">
    <location>
        <begin position="343"/>
        <end position="363"/>
    </location>
</feature>
<keyword evidence="2" id="KW-1185">Reference proteome</keyword>
<dbReference type="GeneID" id="106818880"/>
<evidence type="ECO:0000256" key="1">
    <source>
        <dbReference type="SAM" id="MobiDB-lite"/>
    </source>
</evidence>
<feature type="region of interest" description="Disordered" evidence="1">
    <location>
        <begin position="343"/>
        <end position="373"/>
    </location>
</feature>
<dbReference type="Proteomes" id="UP000695022">
    <property type="component" value="Unplaced"/>
</dbReference>
<evidence type="ECO:0000313" key="3">
    <source>
        <dbReference type="RefSeq" id="XP_014679035.1"/>
    </source>
</evidence>
<feature type="compositionally biased region" description="Basic and acidic residues" evidence="1">
    <location>
        <begin position="271"/>
        <end position="280"/>
    </location>
</feature>
<gene>
    <name evidence="3" type="primary">LOC106818880</name>
</gene>
<proteinExistence type="predicted"/>
<dbReference type="RefSeq" id="XP_014679035.1">
    <property type="nucleotide sequence ID" value="XM_014823549.1"/>
</dbReference>